<feature type="compositionally biased region" description="Polar residues" evidence="9">
    <location>
        <begin position="128"/>
        <end position="138"/>
    </location>
</feature>
<accession>A0A4Y7PKC5</accession>
<dbReference type="AlphaFoldDB" id="A0A4Y7PKC5"/>
<dbReference type="VEuPathDB" id="FungiDB:BD410DRAFT_845570"/>
<evidence type="ECO:0000313" key="10">
    <source>
        <dbReference type="EMBL" id="TDL14999.1"/>
    </source>
</evidence>
<evidence type="ECO:0000256" key="9">
    <source>
        <dbReference type="SAM" id="MobiDB-lite"/>
    </source>
</evidence>
<dbReference type="OrthoDB" id="2359117at2759"/>
<feature type="compositionally biased region" description="Polar residues" evidence="9">
    <location>
        <begin position="147"/>
        <end position="161"/>
    </location>
</feature>
<feature type="compositionally biased region" description="Polar residues" evidence="9">
    <location>
        <begin position="254"/>
        <end position="264"/>
    </location>
</feature>
<dbReference type="Proteomes" id="UP000294933">
    <property type="component" value="Unassembled WGS sequence"/>
</dbReference>
<feature type="region of interest" description="Disordered" evidence="9">
    <location>
        <begin position="1"/>
        <end position="24"/>
    </location>
</feature>
<evidence type="ECO:0000313" key="11">
    <source>
        <dbReference type="Proteomes" id="UP000294933"/>
    </source>
</evidence>
<feature type="compositionally biased region" description="Low complexity" evidence="9">
    <location>
        <begin position="215"/>
        <end position="224"/>
    </location>
</feature>
<organism evidence="10 11">
    <name type="scientific">Rickenella mellea</name>
    <dbReference type="NCBI Taxonomy" id="50990"/>
    <lineage>
        <taxon>Eukaryota</taxon>
        <taxon>Fungi</taxon>
        <taxon>Dikarya</taxon>
        <taxon>Basidiomycota</taxon>
        <taxon>Agaricomycotina</taxon>
        <taxon>Agaricomycetes</taxon>
        <taxon>Hymenochaetales</taxon>
        <taxon>Rickenellaceae</taxon>
        <taxon>Rickenella</taxon>
    </lineage>
</organism>
<protein>
    <submittedName>
        <fullName evidence="10">Uncharacterized protein</fullName>
    </submittedName>
</protein>
<evidence type="ECO:0000256" key="2">
    <source>
        <dbReference type="ARBA" id="ARBA00004496"/>
    </source>
</evidence>
<feature type="compositionally biased region" description="Polar residues" evidence="9">
    <location>
        <begin position="1"/>
        <end position="16"/>
    </location>
</feature>
<evidence type="ECO:0000256" key="3">
    <source>
        <dbReference type="ARBA" id="ARBA00006922"/>
    </source>
</evidence>
<dbReference type="GO" id="GO:0005634">
    <property type="term" value="C:nucleus"/>
    <property type="evidence" value="ECO:0007669"/>
    <property type="project" value="UniProtKB-SubCell"/>
</dbReference>
<dbReference type="GO" id="GO:0005737">
    <property type="term" value="C:cytoplasm"/>
    <property type="evidence" value="ECO:0007669"/>
    <property type="project" value="UniProtKB-SubCell"/>
</dbReference>
<dbReference type="InterPro" id="IPR013734">
    <property type="entry name" value="TF_Nrm1/Whi5"/>
</dbReference>
<feature type="region of interest" description="Disordered" evidence="9">
    <location>
        <begin position="73"/>
        <end position="282"/>
    </location>
</feature>
<gene>
    <name evidence="10" type="ORF">BD410DRAFT_845570</name>
</gene>
<evidence type="ECO:0000256" key="5">
    <source>
        <dbReference type="ARBA" id="ARBA00022491"/>
    </source>
</evidence>
<evidence type="ECO:0000256" key="1">
    <source>
        <dbReference type="ARBA" id="ARBA00004123"/>
    </source>
</evidence>
<evidence type="ECO:0000256" key="6">
    <source>
        <dbReference type="ARBA" id="ARBA00023015"/>
    </source>
</evidence>
<dbReference type="STRING" id="50990.A0A4Y7PKC5"/>
<evidence type="ECO:0000256" key="8">
    <source>
        <dbReference type="ARBA" id="ARBA00023242"/>
    </source>
</evidence>
<evidence type="ECO:0000256" key="4">
    <source>
        <dbReference type="ARBA" id="ARBA00022490"/>
    </source>
</evidence>
<keyword evidence="6" id="KW-0805">Transcription regulation</keyword>
<comment type="subcellular location">
    <subcellularLocation>
        <location evidence="2">Cytoplasm</location>
    </subcellularLocation>
    <subcellularLocation>
        <location evidence="1">Nucleus</location>
    </subcellularLocation>
</comment>
<proteinExistence type="inferred from homology"/>
<keyword evidence="4" id="KW-0963">Cytoplasm</keyword>
<evidence type="ECO:0000256" key="7">
    <source>
        <dbReference type="ARBA" id="ARBA00023163"/>
    </source>
</evidence>
<keyword evidence="7" id="KW-0804">Transcription</keyword>
<name>A0A4Y7PKC5_9AGAM</name>
<comment type="similarity">
    <text evidence="3">Belongs to the WHI5/NRM1 family.</text>
</comment>
<keyword evidence="8" id="KW-0539">Nucleus</keyword>
<keyword evidence="5" id="KW-0678">Repressor</keyword>
<keyword evidence="11" id="KW-1185">Reference proteome</keyword>
<dbReference type="Pfam" id="PF08528">
    <property type="entry name" value="Whi5"/>
    <property type="match status" value="1"/>
</dbReference>
<sequence length="282" mass="31315">MTANSSSPKKQVTTSADKAKPQLRTPNSQYWALTRQLQLRLQYARLKVEHGWQKQNLNEVENLYFRQHQIRKPPASATVPVPEVYDLNSPAKGQAQSSRHLGVEASEPLRNISPNQEAHFDPDVQPKPSDTAQPQPARSTPVDPPASDSTMQEPSETQAAQDQRESMFPTDPSKPQEMSYYRPHVTRRSPEKPKLEQGQSPIRPHSRPHTPSPSVPTTSSGHVVQPKPQSGAKLKDIPPRKLAPPIFGPRNPEDGSSSGQNTGYSRGAPMTYDSFWSSHSQS</sequence>
<dbReference type="EMBL" id="ML170296">
    <property type="protein sequence ID" value="TDL14999.1"/>
    <property type="molecule type" value="Genomic_DNA"/>
</dbReference>
<reference evidence="10 11" key="1">
    <citation type="submission" date="2018-06" db="EMBL/GenBank/DDBJ databases">
        <title>A transcriptomic atlas of mushroom development highlights an independent origin of complex multicellularity.</title>
        <authorList>
            <consortium name="DOE Joint Genome Institute"/>
            <person name="Krizsan K."/>
            <person name="Almasi E."/>
            <person name="Merenyi Z."/>
            <person name="Sahu N."/>
            <person name="Viragh M."/>
            <person name="Koszo T."/>
            <person name="Mondo S."/>
            <person name="Kiss B."/>
            <person name="Balint B."/>
            <person name="Kues U."/>
            <person name="Barry K."/>
            <person name="Hegedus J.C."/>
            <person name="Henrissat B."/>
            <person name="Johnson J."/>
            <person name="Lipzen A."/>
            <person name="Ohm R."/>
            <person name="Nagy I."/>
            <person name="Pangilinan J."/>
            <person name="Yan J."/>
            <person name="Xiong Y."/>
            <person name="Grigoriev I.V."/>
            <person name="Hibbett D.S."/>
            <person name="Nagy L.G."/>
        </authorList>
    </citation>
    <scope>NUCLEOTIDE SEQUENCE [LARGE SCALE GENOMIC DNA]</scope>
    <source>
        <strain evidence="10 11">SZMC22713</strain>
    </source>
</reference>